<sequence>MTEIHRCYRGPRCAQREPDPDYPQITRGAPINAAEGLCDACTRHLTQAIADIPRDYLDLETALAGTRDGLRQLVSGTRELPVPISLSIETVQAALLHEAQCWAESVADVLRVEWDTQAARDSRPGVVLERAARLLENSVSVLLALRGVVHTGWILDEWTTLDRDGLDGAVILLDLSHRVRAITGQLRLTHNLPEPCPRCEHRALQRADGDDVFRCGACGRHYTWDEYQELCTLLVAGREAVA</sequence>
<reference evidence="2" key="1">
    <citation type="submission" date="2017-07" db="EMBL/GenBank/DDBJ databases">
        <title>Comparative genome mining reveals phylogenetic distribution patterns of secondary metabolites in Amycolatopsis.</title>
        <authorList>
            <person name="Adamek M."/>
            <person name="Alanjary M."/>
            <person name="Sales-Ortells H."/>
            <person name="Goodfellow M."/>
            <person name="Bull A.T."/>
            <person name="Kalinowski J."/>
            <person name="Ziemert N."/>
        </authorList>
    </citation>
    <scope>NUCLEOTIDE SEQUENCE [LARGE SCALE GENOMIC DNA]</scope>
    <source>
        <strain evidence="2">H5</strain>
    </source>
</reference>
<protein>
    <submittedName>
        <fullName evidence="1">Uncharacterized protein</fullName>
    </submittedName>
</protein>
<dbReference type="EMBL" id="NMUL01000007">
    <property type="protein sequence ID" value="OXM69656.1"/>
    <property type="molecule type" value="Genomic_DNA"/>
</dbReference>
<organism evidence="1 2">
    <name type="scientific">Amycolatopsis vastitatis</name>
    <dbReference type="NCBI Taxonomy" id="1905142"/>
    <lineage>
        <taxon>Bacteria</taxon>
        <taxon>Bacillati</taxon>
        <taxon>Actinomycetota</taxon>
        <taxon>Actinomycetes</taxon>
        <taxon>Pseudonocardiales</taxon>
        <taxon>Pseudonocardiaceae</taxon>
        <taxon>Amycolatopsis</taxon>
    </lineage>
</organism>
<accession>A0A229TEI9</accession>
<keyword evidence="2" id="KW-1185">Reference proteome</keyword>
<dbReference type="AlphaFoldDB" id="A0A229TEI9"/>
<evidence type="ECO:0000313" key="2">
    <source>
        <dbReference type="Proteomes" id="UP000215199"/>
    </source>
</evidence>
<gene>
    <name evidence="1" type="ORF">CF165_09105</name>
</gene>
<comment type="caution">
    <text evidence="1">The sequence shown here is derived from an EMBL/GenBank/DDBJ whole genome shotgun (WGS) entry which is preliminary data.</text>
</comment>
<dbReference type="Proteomes" id="UP000215199">
    <property type="component" value="Unassembled WGS sequence"/>
</dbReference>
<dbReference type="OrthoDB" id="3606360at2"/>
<name>A0A229TEI9_9PSEU</name>
<proteinExistence type="predicted"/>
<evidence type="ECO:0000313" key="1">
    <source>
        <dbReference type="EMBL" id="OXM69656.1"/>
    </source>
</evidence>
<dbReference type="RefSeq" id="WP_093946981.1">
    <property type="nucleotide sequence ID" value="NZ_NMUL01000007.1"/>
</dbReference>